<accession>A0A345C071</accession>
<evidence type="ECO:0000313" key="3">
    <source>
        <dbReference type="Proteomes" id="UP000252100"/>
    </source>
</evidence>
<dbReference type="RefSeq" id="WP_114373532.1">
    <property type="nucleotide sequence ID" value="NZ_CP031092.1"/>
</dbReference>
<dbReference type="Proteomes" id="UP000252100">
    <property type="component" value="Chromosome"/>
</dbReference>
<keyword evidence="1" id="KW-1133">Transmembrane helix</keyword>
<proteinExistence type="predicted"/>
<gene>
    <name evidence="2" type="primary">yabQ</name>
    <name evidence="2" type="ORF">DT065_11590</name>
</gene>
<protein>
    <submittedName>
        <fullName evidence="2">Spore cortex biosynthesis protein YabQ</fullName>
    </submittedName>
</protein>
<feature type="transmembrane region" description="Helical" evidence="1">
    <location>
        <begin position="138"/>
        <end position="158"/>
    </location>
</feature>
<keyword evidence="1" id="KW-0812">Transmembrane</keyword>
<keyword evidence="1" id="KW-0472">Membrane</keyword>
<evidence type="ECO:0000313" key="2">
    <source>
        <dbReference type="EMBL" id="AXF56602.1"/>
    </source>
</evidence>
<keyword evidence="3" id="KW-1185">Reference proteome</keyword>
<sequence length="181" mass="21673">MTLDVQFQTFFAMMVTGAVIAAQLDVYHRCLPHKARAKWPQAIFDLFFWVVQALLVFYVLFQMNQGDLRIYVFLSILLGFFIYWQTARPFFLRVLEVLISIVETIYSMILKVLYLFLWTPVVWLYKGIKQLLTIVYRSIRWLLYSFTYWLLRPLYLIVGGSRVVSRLTVWGKRLRSWFSGR</sequence>
<feature type="transmembrane region" description="Helical" evidence="1">
    <location>
        <begin position="6"/>
        <end position="27"/>
    </location>
</feature>
<evidence type="ECO:0000256" key="1">
    <source>
        <dbReference type="SAM" id="Phobius"/>
    </source>
</evidence>
<dbReference type="AlphaFoldDB" id="A0A345C071"/>
<name>A0A345C071_9BACI</name>
<organism evidence="2 3">
    <name type="scientific">Salicibibacter kimchii</name>
    <dbReference type="NCBI Taxonomy" id="2099786"/>
    <lineage>
        <taxon>Bacteria</taxon>
        <taxon>Bacillati</taxon>
        <taxon>Bacillota</taxon>
        <taxon>Bacilli</taxon>
        <taxon>Bacillales</taxon>
        <taxon>Bacillaceae</taxon>
        <taxon>Salicibibacter</taxon>
    </lineage>
</organism>
<feature type="transmembrane region" description="Helical" evidence="1">
    <location>
        <begin position="39"/>
        <end position="62"/>
    </location>
</feature>
<reference evidence="2 3" key="1">
    <citation type="journal article" date="2018" name="J. Microbiol.">
        <title>Salicibibacter kimchii gen. nov., sp. nov., a moderately halophilic and alkalitolerant bacterium in the family Bacillaceae, isolated from kimchi.</title>
        <authorList>
            <person name="Jang J.Y."/>
            <person name="Oh Y.J."/>
            <person name="Lim S.K."/>
            <person name="Park H.K."/>
            <person name="Lee C."/>
            <person name="Kim J.Y."/>
            <person name="Lee M.A."/>
            <person name="Choi H.J."/>
        </authorList>
    </citation>
    <scope>NUCLEOTIDE SEQUENCE [LARGE SCALE GENOMIC DNA]</scope>
    <source>
        <strain evidence="2 3">NKC1-1</strain>
    </source>
</reference>
<dbReference type="InterPro" id="IPR019074">
    <property type="entry name" value="YabQ"/>
</dbReference>
<dbReference type="EMBL" id="CP031092">
    <property type="protein sequence ID" value="AXF56602.1"/>
    <property type="molecule type" value="Genomic_DNA"/>
</dbReference>
<dbReference type="KEGG" id="rue:DT065_11590"/>
<dbReference type="NCBIfam" id="TIGR02893">
    <property type="entry name" value="spore_yabQ"/>
    <property type="match status" value="1"/>
</dbReference>
<feature type="transmembrane region" description="Helical" evidence="1">
    <location>
        <begin position="68"/>
        <end position="85"/>
    </location>
</feature>
<dbReference type="OrthoDB" id="1653819at2"/>
<feature type="transmembrane region" description="Helical" evidence="1">
    <location>
        <begin position="97"/>
        <end position="118"/>
    </location>
</feature>
<dbReference type="Pfam" id="PF09578">
    <property type="entry name" value="Spore_YabQ"/>
    <property type="match status" value="1"/>
</dbReference>